<dbReference type="OrthoDB" id="539213at2759"/>
<organism evidence="4">
    <name type="scientific">Guillardia theta (strain CCMP2712)</name>
    <name type="common">Cryptophyte</name>
    <dbReference type="NCBI Taxonomy" id="905079"/>
    <lineage>
        <taxon>Eukaryota</taxon>
        <taxon>Cryptophyceae</taxon>
        <taxon>Pyrenomonadales</taxon>
        <taxon>Geminigeraceae</taxon>
        <taxon>Guillardia</taxon>
    </lineage>
</organism>
<name>L1IMY1_GUITC</name>
<dbReference type="SUPFAM" id="SSF48403">
    <property type="entry name" value="Ankyrin repeat"/>
    <property type="match status" value="1"/>
</dbReference>
<dbReference type="Gene3D" id="1.25.40.20">
    <property type="entry name" value="Ankyrin repeat-containing domain"/>
    <property type="match status" value="1"/>
</dbReference>
<gene>
    <name evidence="4" type="ORF">GUITHDRAFT_145245</name>
</gene>
<evidence type="ECO:0000313" key="6">
    <source>
        <dbReference type="Proteomes" id="UP000011087"/>
    </source>
</evidence>
<dbReference type="InterPro" id="IPR002110">
    <property type="entry name" value="Ankyrin_rpt"/>
</dbReference>
<reference evidence="5" key="3">
    <citation type="submission" date="2016-03" db="UniProtKB">
        <authorList>
            <consortium name="EnsemblProtists"/>
        </authorList>
    </citation>
    <scope>IDENTIFICATION</scope>
</reference>
<keyword evidence="6" id="KW-1185">Reference proteome</keyword>
<evidence type="ECO:0000256" key="2">
    <source>
        <dbReference type="ARBA" id="ARBA00023043"/>
    </source>
</evidence>
<evidence type="ECO:0000313" key="5">
    <source>
        <dbReference type="EnsemblProtists" id="EKX37145"/>
    </source>
</evidence>
<keyword evidence="2 3" id="KW-0040">ANK repeat</keyword>
<feature type="repeat" description="ANK" evidence="3">
    <location>
        <begin position="180"/>
        <end position="212"/>
    </location>
</feature>
<dbReference type="PROSITE" id="PS50088">
    <property type="entry name" value="ANK_REPEAT"/>
    <property type="match status" value="1"/>
</dbReference>
<evidence type="ECO:0000256" key="1">
    <source>
        <dbReference type="ARBA" id="ARBA00022737"/>
    </source>
</evidence>
<dbReference type="Pfam" id="PF12796">
    <property type="entry name" value="Ank_2"/>
    <property type="match status" value="1"/>
</dbReference>
<accession>L1IMY1</accession>
<dbReference type="EMBL" id="JH993063">
    <property type="protein sequence ID" value="EKX37145.1"/>
    <property type="molecule type" value="Genomic_DNA"/>
</dbReference>
<dbReference type="AlphaFoldDB" id="L1IMY1"/>
<dbReference type="SMART" id="SM00248">
    <property type="entry name" value="ANK"/>
    <property type="match status" value="1"/>
</dbReference>
<reference evidence="6" key="2">
    <citation type="submission" date="2012-11" db="EMBL/GenBank/DDBJ databases">
        <authorList>
            <person name="Kuo A."/>
            <person name="Curtis B.A."/>
            <person name="Tanifuji G."/>
            <person name="Burki F."/>
            <person name="Gruber A."/>
            <person name="Irimia M."/>
            <person name="Maruyama S."/>
            <person name="Arias M.C."/>
            <person name="Ball S.G."/>
            <person name="Gile G.H."/>
            <person name="Hirakawa Y."/>
            <person name="Hopkins J.F."/>
            <person name="Rensing S.A."/>
            <person name="Schmutz J."/>
            <person name="Symeonidi A."/>
            <person name="Elias M."/>
            <person name="Eveleigh R.J."/>
            <person name="Herman E.K."/>
            <person name="Klute M.J."/>
            <person name="Nakayama T."/>
            <person name="Obornik M."/>
            <person name="Reyes-Prieto A."/>
            <person name="Armbrust E.V."/>
            <person name="Aves S.J."/>
            <person name="Beiko R.G."/>
            <person name="Coutinho P."/>
            <person name="Dacks J.B."/>
            <person name="Durnford D.G."/>
            <person name="Fast N.M."/>
            <person name="Green B.R."/>
            <person name="Grisdale C."/>
            <person name="Hempe F."/>
            <person name="Henrissat B."/>
            <person name="Hoppner M.P."/>
            <person name="Ishida K.-I."/>
            <person name="Kim E."/>
            <person name="Koreny L."/>
            <person name="Kroth P.G."/>
            <person name="Liu Y."/>
            <person name="Malik S.-B."/>
            <person name="Maier U.G."/>
            <person name="McRose D."/>
            <person name="Mock T."/>
            <person name="Neilson J.A."/>
            <person name="Onodera N.T."/>
            <person name="Poole A.M."/>
            <person name="Pritham E.J."/>
            <person name="Richards T.A."/>
            <person name="Rocap G."/>
            <person name="Roy S.W."/>
            <person name="Sarai C."/>
            <person name="Schaack S."/>
            <person name="Shirato S."/>
            <person name="Slamovits C.H."/>
            <person name="Spencer D.F."/>
            <person name="Suzuki S."/>
            <person name="Worden A.Z."/>
            <person name="Zauner S."/>
            <person name="Barry K."/>
            <person name="Bell C."/>
            <person name="Bharti A.K."/>
            <person name="Crow J.A."/>
            <person name="Grimwood J."/>
            <person name="Kramer R."/>
            <person name="Lindquist E."/>
            <person name="Lucas S."/>
            <person name="Salamov A."/>
            <person name="McFadden G.I."/>
            <person name="Lane C.E."/>
            <person name="Keeling P.J."/>
            <person name="Gray M.W."/>
            <person name="Grigoriev I.V."/>
            <person name="Archibald J.M."/>
        </authorList>
    </citation>
    <scope>NUCLEOTIDE SEQUENCE</scope>
    <source>
        <strain evidence="6">CCMP2712</strain>
    </source>
</reference>
<keyword evidence="1" id="KW-0677">Repeat</keyword>
<dbReference type="EnsemblProtists" id="EKX37145">
    <property type="protein sequence ID" value="EKX37145"/>
    <property type="gene ID" value="GUITHDRAFT_145245"/>
</dbReference>
<dbReference type="InterPro" id="IPR050745">
    <property type="entry name" value="Multifunctional_regulatory"/>
</dbReference>
<dbReference type="HOGENOM" id="CLU_1206782_0_0_1"/>
<dbReference type="KEGG" id="gtt:GUITHDRAFT_145245"/>
<dbReference type="PANTHER" id="PTHR24189:SF50">
    <property type="entry name" value="ANKYRIN REPEAT AND SOCS BOX PROTEIN 2"/>
    <property type="match status" value="1"/>
</dbReference>
<sequence length="230" mass="26625">MADCAKKIELLEQFRGRCFRSPRSLLVVIFSFVVVPSNSNKDPYPLRCIQLRGGRWGGGKEEWRVFRKCTRMFYPYDELRSVMSNDYDSSDDESDDYKAKLVRRKHAEEKAKQGQKFLEQPQAFKIRTRYLNQSAYQVWWRPGIVNKMLWAACETGDNYEIDFLVKFAHADINAVDFNMKHLTALMRSVMNGRKETVKLLIGHGVNVNATDSHGSTALHYGEKSSWIPDA</sequence>
<protein>
    <submittedName>
        <fullName evidence="4 5">Uncharacterized protein</fullName>
    </submittedName>
</protein>
<reference evidence="4 6" key="1">
    <citation type="journal article" date="2012" name="Nature">
        <title>Algal genomes reveal evolutionary mosaicism and the fate of nucleomorphs.</title>
        <authorList>
            <consortium name="DOE Joint Genome Institute"/>
            <person name="Curtis B.A."/>
            <person name="Tanifuji G."/>
            <person name="Burki F."/>
            <person name="Gruber A."/>
            <person name="Irimia M."/>
            <person name="Maruyama S."/>
            <person name="Arias M.C."/>
            <person name="Ball S.G."/>
            <person name="Gile G.H."/>
            <person name="Hirakawa Y."/>
            <person name="Hopkins J.F."/>
            <person name="Kuo A."/>
            <person name="Rensing S.A."/>
            <person name="Schmutz J."/>
            <person name="Symeonidi A."/>
            <person name="Elias M."/>
            <person name="Eveleigh R.J."/>
            <person name="Herman E.K."/>
            <person name="Klute M.J."/>
            <person name="Nakayama T."/>
            <person name="Obornik M."/>
            <person name="Reyes-Prieto A."/>
            <person name="Armbrust E.V."/>
            <person name="Aves S.J."/>
            <person name="Beiko R.G."/>
            <person name="Coutinho P."/>
            <person name="Dacks J.B."/>
            <person name="Durnford D.G."/>
            <person name="Fast N.M."/>
            <person name="Green B.R."/>
            <person name="Grisdale C.J."/>
            <person name="Hempel F."/>
            <person name="Henrissat B."/>
            <person name="Hoppner M.P."/>
            <person name="Ishida K."/>
            <person name="Kim E."/>
            <person name="Koreny L."/>
            <person name="Kroth P.G."/>
            <person name="Liu Y."/>
            <person name="Malik S.B."/>
            <person name="Maier U.G."/>
            <person name="McRose D."/>
            <person name="Mock T."/>
            <person name="Neilson J.A."/>
            <person name="Onodera N.T."/>
            <person name="Poole A.M."/>
            <person name="Pritham E.J."/>
            <person name="Richards T.A."/>
            <person name="Rocap G."/>
            <person name="Roy S.W."/>
            <person name="Sarai C."/>
            <person name="Schaack S."/>
            <person name="Shirato S."/>
            <person name="Slamovits C.H."/>
            <person name="Spencer D.F."/>
            <person name="Suzuki S."/>
            <person name="Worden A.Z."/>
            <person name="Zauner S."/>
            <person name="Barry K."/>
            <person name="Bell C."/>
            <person name="Bharti A.K."/>
            <person name="Crow J.A."/>
            <person name="Grimwood J."/>
            <person name="Kramer R."/>
            <person name="Lindquist E."/>
            <person name="Lucas S."/>
            <person name="Salamov A."/>
            <person name="McFadden G.I."/>
            <person name="Lane C.E."/>
            <person name="Keeling P.J."/>
            <person name="Gray M.W."/>
            <person name="Grigoriev I.V."/>
            <person name="Archibald J.M."/>
        </authorList>
    </citation>
    <scope>NUCLEOTIDE SEQUENCE</scope>
    <source>
        <strain evidence="4 6">CCMP2712</strain>
    </source>
</reference>
<proteinExistence type="predicted"/>
<dbReference type="PANTHER" id="PTHR24189">
    <property type="entry name" value="MYOTROPHIN"/>
    <property type="match status" value="1"/>
</dbReference>
<dbReference type="InterPro" id="IPR036770">
    <property type="entry name" value="Ankyrin_rpt-contain_sf"/>
</dbReference>
<dbReference type="PROSITE" id="PS50297">
    <property type="entry name" value="ANK_REP_REGION"/>
    <property type="match status" value="1"/>
</dbReference>
<evidence type="ECO:0000313" key="4">
    <source>
        <dbReference type="EMBL" id="EKX37145.1"/>
    </source>
</evidence>
<dbReference type="RefSeq" id="XP_005824125.1">
    <property type="nucleotide sequence ID" value="XM_005824068.1"/>
</dbReference>
<dbReference type="Proteomes" id="UP000011087">
    <property type="component" value="Unassembled WGS sequence"/>
</dbReference>
<dbReference type="PaxDb" id="55529-EKX37145"/>
<evidence type="ECO:0000256" key="3">
    <source>
        <dbReference type="PROSITE-ProRule" id="PRU00023"/>
    </source>
</evidence>
<dbReference type="GeneID" id="17293907"/>